<comment type="caution">
    <text evidence="1">The sequence shown here is derived from an EMBL/GenBank/DDBJ whole genome shotgun (WGS) entry which is preliminary data.</text>
</comment>
<keyword evidence="2" id="KW-1185">Reference proteome</keyword>
<proteinExistence type="predicted"/>
<dbReference type="Proteomes" id="UP000308037">
    <property type="component" value="Unassembled WGS sequence"/>
</dbReference>
<sequence>MFEASPTGLVRNPNVWRLLWRGLRLRPADFALGGDRDPELLGDLAHPFASVEDVSNRLETLEAALVERSDRRAVFLTVYTEMTAQTAREIDAGSFDDPEWMCRYLVRFAEHYRRAFVGFERGEYADVPDPWLVAFGSAVGGDALVIQDAFLGINAHIVYDLALALSAIGLDPGRETKYADHRRIDAILARLVAVQRELLAERYAPGLEAVGEGMGGLDERWSTSTLRRAREFAWRTAVVRTDARWSTVRSSTGWLLSRTATGGASVLLSPTASPSTMRALRAIEATEFELESYARAFHGRAVDGGASIER</sequence>
<dbReference type="OrthoDB" id="340621at2157"/>
<dbReference type="RefSeq" id="WP_137275878.1">
    <property type="nucleotide sequence ID" value="NZ_QKNX01000002.1"/>
</dbReference>
<dbReference type="AlphaFoldDB" id="A0A4U5JCK5"/>
<dbReference type="Pfam" id="PF19458">
    <property type="entry name" value="DUF5995"/>
    <property type="match status" value="1"/>
</dbReference>
<accession>A0A4U5JCK5</accession>
<evidence type="ECO:0000313" key="2">
    <source>
        <dbReference type="Proteomes" id="UP000308037"/>
    </source>
</evidence>
<organism evidence="1 2">
    <name type="scientific">Natronomonas salsuginis</name>
    <dbReference type="NCBI Taxonomy" id="2217661"/>
    <lineage>
        <taxon>Archaea</taxon>
        <taxon>Methanobacteriati</taxon>
        <taxon>Methanobacteriota</taxon>
        <taxon>Stenosarchaea group</taxon>
        <taxon>Halobacteria</taxon>
        <taxon>Halobacteriales</taxon>
        <taxon>Natronomonadaceae</taxon>
        <taxon>Natronomonas</taxon>
    </lineage>
</organism>
<name>A0A4U5JCK5_9EURY</name>
<reference evidence="1 2" key="1">
    <citation type="submission" date="2019-04" db="EMBL/GenBank/DDBJ databases">
        <title>Natronomonas sp. F20-122 a newhaloarchaeon isolated from a saline saltern of Isla Bacuta, Huelva, Spain.</title>
        <authorList>
            <person name="Duran-Viseras A."/>
            <person name="Sanchez-Porro C."/>
            <person name="Ventosa A."/>
        </authorList>
    </citation>
    <scope>NUCLEOTIDE SEQUENCE [LARGE SCALE GENOMIC DNA]</scope>
    <source>
        <strain evidence="1 2">F20-122</strain>
    </source>
</reference>
<gene>
    <name evidence="1" type="ORF">DM868_05640</name>
</gene>
<evidence type="ECO:0000313" key="1">
    <source>
        <dbReference type="EMBL" id="TKR25976.1"/>
    </source>
</evidence>
<dbReference type="EMBL" id="QKNX01000002">
    <property type="protein sequence ID" value="TKR25976.1"/>
    <property type="molecule type" value="Genomic_DNA"/>
</dbReference>
<protein>
    <submittedName>
        <fullName evidence="1">Uncharacterized protein</fullName>
    </submittedName>
</protein>
<dbReference type="InterPro" id="IPR046037">
    <property type="entry name" value="DUF5995"/>
</dbReference>